<sequence length="158" mass="16991">MALDAPLGPCAPPFTPAGEAAMPMIETHRAVAFPWLCDQMGHLTTFRYVEMFDVASYHLMHALGDRPAGQNAELGWADVNHTIDYKAEVAIGALLLIRSGVVRTGRSSIVTRHVMTDPDATIEHAILTATTVRFDLVARKSAPLPEAILAGCEALTIA</sequence>
<accession>A0ABM6MAP7</accession>
<dbReference type="InterPro" id="IPR029069">
    <property type="entry name" value="HotDog_dom_sf"/>
</dbReference>
<organism evidence="1 2">
    <name type="scientific">Blastomonas fulva</name>
    <dbReference type="NCBI Taxonomy" id="1550728"/>
    <lineage>
        <taxon>Bacteria</taxon>
        <taxon>Pseudomonadati</taxon>
        <taxon>Pseudomonadota</taxon>
        <taxon>Alphaproteobacteria</taxon>
        <taxon>Sphingomonadales</taxon>
        <taxon>Sphingomonadaceae</taxon>
        <taxon>Blastomonas</taxon>
    </lineage>
</organism>
<reference evidence="1 2" key="1">
    <citation type="submission" date="2017-03" db="EMBL/GenBank/DDBJ databases">
        <title>Complete genome sequence of Blastomonas fulva degrading microcsystin LR.</title>
        <authorList>
            <person name="Lee H.-g."/>
            <person name="Jin L."/>
            <person name="oh H.-M."/>
        </authorList>
    </citation>
    <scope>NUCLEOTIDE SEQUENCE [LARGE SCALE GENOMIC DNA]</scope>
    <source>
        <strain evidence="1 2">T2</strain>
    </source>
</reference>
<evidence type="ECO:0000313" key="1">
    <source>
        <dbReference type="EMBL" id="ASR53090.1"/>
    </source>
</evidence>
<dbReference type="Gene3D" id="3.10.129.10">
    <property type="entry name" value="Hotdog Thioesterase"/>
    <property type="match status" value="1"/>
</dbReference>
<dbReference type="Proteomes" id="UP000258016">
    <property type="component" value="Chromosome"/>
</dbReference>
<dbReference type="CDD" id="cd00586">
    <property type="entry name" value="4HBT"/>
    <property type="match status" value="1"/>
</dbReference>
<evidence type="ECO:0008006" key="3">
    <source>
        <dbReference type="Google" id="ProtNLM"/>
    </source>
</evidence>
<gene>
    <name evidence="1" type="ORF">B5J99_17855</name>
</gene>
<protein>
    <recommendedName>
        <fullName evidence="3">Thioesterase domain-containing protein</fullName>
    </recommendedName>
</protein>
<dbReference type="EMBL" id="CP020083">
    <property type="protein sequence ID" value="ASR53090.1"/>
    <property type="molecule type" value="Genomic_DNA"/>
</dbReference>
<name>A0ABM6MAP7_9SPHN</name>
<keyword evidence="2" id="KW-1185">Reference proteome</keyword>
<evidence type="ECO:0000313" key="2">
    <source>
        <dbReference type="Proteomes" id="UP000258016"/>
    </source>
</evidence>
<dbReference type="Pfam" id="PF13279">
    <property type="entry name" value="4HBT_2"/>
    <property type="match status" value="1"/>
</dbReference>
<dbReference type="SUPFAM" id="SSF54637">
    <property type="entry name" value="Thioesterase/thiol ester dehydrase-isomerase"/>
    <property type="match status" value="1"/>
</dbReference>
<proteinExistence type="predicted"/>